<evidence type="ECO:0000313" key="6">
    <source>
        <dbReference type="EMBL" id="GGH68848.1"/>
    </source>
</evidence>
<sequence length="659" mass="72809">MKKLLFLCALLVCAATHAQDIADDAVAGPQRPAVTPEHVYGDTTDDNTTERILFFHSDIGIDTTGWVTITETIRVYANQDQIRRGIFRSIPLFRKERSGRKQRIDIEVKEVLRDGETESYHTEDKDGNLVIYCGSSDVYLQPGKYTYTITYTSRGHVGFFDNYDELYWNITGNEWAYEIQGASARLHMPPGAVLKQSACYTGESGSTASDCTMQPDADGTPVFYSNKALAPNEGLTAAVAWQAGLIQRPPPPGFWERLKEQAGTAFGLAGLVYLLVFFYRKWNKVGRDAREQVVVPTFTPPYGWSPAVIRYVYKKAVDTKGYTAAFIHMGVKKALVIKEDEDSKYIYRLAKGTAGKEVLTAEEEAAYTPLLGSGKPVRTTDGNYHKFDKAWKAFEKSVKEQIDIKDYYTANWKAWWQGTWRLLVWLLVFLVLTEGWQVMLPMLFVLPFWAGFTSMLIFGIRSLRSKSKAAGIFLILFSLPFIGTCSMVLVYLFKGLPTLSIVLLLVVMVAYAIFWILIPAYTEKGAEAKAAIAGFRMYLETAEERRLNILTPPGRTPELFEQLLPYAVALDLESAWGRKFEAVLATAGYNPEWYEGDRSYMVVVTSFPSSFNRSLTSAGTNPNSGSSGSSSSGSSSWSSGSSGGGSSGGGGGGGGGGGW</sequence>
<evidence type="ECO:0000259" key="4">
    <source>
        <dbReference type="Pfam" id="PF09972"/>
    </source>
</evidence>
<feature type="transmembrane region" description="Helical" evidence="2">
    <location>
        <begin position="262"/>
        <end position="280"/>
    </location>
</feature>
<feature type="domain" description="DUF2207" evidence="4">
    <location>
        <begin position="52"/>
        <end position="241"/>
    </location>
</feature>
<feature type="region of interest" description="Disordered" evidence="1">
    <location>
        <begin position="616"/>
        <end position="659"/>
    </location>
</feature>
<evidence type="ECO:0000259" key="5">
    <source>
        <dbReference type="Pfam" id="PF20990"/>
    </source>
</evidence>
<keyword evidence="7" id="KW-1185">Reference proteome</keyword>
<dbReference type="Proteomes" id="UP000627292">
    <property type="component" value="Unassembled WGS sequence"/>
</dbReference>
<keyword evidence="3" id="KW-0732">Signal</keyword>
<dbReference type="AlphaFoldDB" id="A0A917MWG0"/>
<comment type="caution">
    <text evidence="6">The sequence shown here is derived from an EMBL/GenBank/DDBJ whole genome shotgun (WGS) entry which is preliminary data.</text>
</comment>
<evidence type="ECO:0000313" key="7">
    <source>
        <dbReference type="Proteomes" id="UP000627292"/>
    </source>
</evidence>
<reference evidence="6" key="1">
    <citation type="journal article" date="2014" name="Int. J. Syst. Evol. Microbiol.">
        <title>Complete genome sequence of Corynebacterium casei LMG S-19264T (=DSM 44701T), isolated from a smear-ripened cheese.</title>
        <authorList>
            <consortium name="US DOE Joint Genome Institute (JGI-PGF)"/>
            <person name="Walter F."/>
            <person name="Albersmeier A."/>
            <person name="Kalinowski J."/>
            <person name="Ruckert C."/>
        </authorList>
    </citation>
    <scope>NUCLEOTIDE SEQUENCE</scope>
    <source>
        <strain evidence="6">CGMCC 1.15290</strain>
    </source>
</reference>
<evidence type="ECO:0000256" key="3">
    <source>
        <dbReference type="SAM" id="SignalP"/>
    </source>
</evidence>
<feature type="compositionally biased region" description="Low complexity" evidence="1">
    <location>
        <begin position="624"/>
        <end position="640"/>
    </location>
</feature>
<dbReference type="Pfam" id="PF20990">
    <property type="entry name" value="DUF2207_C"/>
    <property type="match status" value="1"/>
</dbReference>
<dbReference type="RefSeq" id="WP_188952781.1">
    <property type="nucleotide sequence ID" value="NZ_BMIB01000003.1"/>
</dbReference>
<feature type="transmembrane region" description="Helical" evidence="2">
    <location>
        <begin position="438"/>
        <end position="460"/>
    </location>
</feature>
<feature type="transmembrane region" description="Helical" evidence="2">
    <location>
        <begin position="472"/>
        <end position="493"/>
    </location>
</feature>
<name>A0A917MWG0_9BACT</name>
<feature type="signal peptide" evidence="3">
    <location>
        <begin position="1"/>
        <end position="18"/>
    </location>
</feature>
<keyword evidence="2" id="KW-1133">Transmembrane helix</keyword>
<feature type="transmembrane region" description="Helical" evidence="2">
    <location>
        <begin position="414"/>
        <end position="432"/>
    </location>
</feature>
<keyword evidence="2" id="KW-0812">Transmembrane</keyword>
<gene>
    <name evidence="6" type="ORF">GCM10011379_25540</name>
</gene>
<proteinExistence type="predicted"/>
<protein>
    <recommendedName>
        <fullName evidence="8">Membrane protein DUF2207</fullName>
    </recommendedName>
</protein>
<dbReference type="EMBL" id="BMIB01000003">
    <property type="protein sequence ID" value="GGH68848.1"/>
    <property type="molecule type" value="Genomic_DNA"/>
</dbReference>
<organism evidence="6 7">
    <name type="scientific">Filimonas zeae</name>
    <dbReference type="NCBI Taxonomy" id="1737353"/>
    <lineage>
        <taxon>Bacteria</taxon>
        <taxon>Pseudomonadati</taxon>
        <taxon>Bacteroidota</taxon>
        <taxon>Chitinophagia</taxon>
        <taxon>Chitinophagales</taxon>
        <taxon>Chitinophagaceae</taxon>
        <taxon>Filimonas</taxon>
    </lineage>
</organism>
<evidence type="ECO:0000256" key="2">
    <source>
        <dbReference type="SAM" id="Phobius"/>
    </source>
</evidence>
<feature type="transmembrane region" description="Helical" evidence="2">
    <location>
        <begin position="499"/>
        <end position="518"/>
    </location>
</feature>
<evidence type="ECO:0008006" key="8">
    <source>
        <dbReference type="Google" id="ProtNLM"/>
    </source>
</evidence>
<feature type="compositionally biased region" description="Gly residues" evidence="1">
    <location>
        <begin position="641"/>
        <end position="659"/>
    </location>
</feature>
<evidence type="ECO:0000256" key="1">
    <source>
        <dbReference type="SAM" id="MobiDB-lite"/>
    </source>
</evidence>
<accession>A0A917MWG0</accession>
<keyword evidence="2" id="KW-0472">Membrane</keyword>
<reference evidence="6" key="2">
    <citation type="submission" date="2020-09" db="EMBL/GenBank/DDBJ databases">
        <authorList>
            <person name="Sun Q."/>
            <person name="Zhou Y."/>
        </authorList>
    </citation>
    <scope>NUCLEOTIDE SEQUENCE</scope>
    <source>
        <strain evidence="6">CGMCC 1.15290</strain>
    </source>
</reference>
<dbReference type="InterPro" id="IPR018702">
    <property type="entry name" value="DUF2207"/>
</dbReference>
<feature type="chain" id="PRO_5037365106" description="Membrane protein DUF2207" evidence="3">
    <location>
        <begin position="19"/>
        <end position="659"/>
    </location>
</feature>
<dbReference type="InterPro" id="IPR048389">
    <property type="entry name" value="YciQ-like_C"/>
</dbReference>
<dbReference type="Pfam" id="PF09972">
    <property type="entry name" value="DUF2207"/>
    <property type="match status" value="1"/>
</dbReference>
<feature type="domain" description="Predicted membrane protein YciQ-like C-terminal" evidence="5">
    <location>
        <begin position="299"/>
        <end position="580"/>
    </location>
</feature>